<evidence type="ECO:0000256" key="3">
    <source>
        <dbReference type="ARBA" id="ARBA00010951"/>
    </source>
</evidence>
<evidence type="ECO:0000256" key="16">
    <source>
        <dbReference type="SAM" id="MobiDB-lite"/>
    </source>
</evidence>
<evidence type="ECO:0000256" key="15">
    <source>
        <dbReference type="RuleBase" id="RU000506"/>
    </source>
</evidence>
<feature type="binding site" evidence="14">
    <location>
        <position position="82"/>
    </location>
    <ligand>
        <name>Zn(2+)</name>
        <dbReference type="ChEBI" id="CHEBI:29105"/>
    </ligand>
</feature>
<comment type="cofactor">
    <cofactor evidence="14">
        <name>Zn(2+)</name>
        <dbReference type="ChEBI" id="CHEBI:29105"/>
    </cofactor>
    <text evidence="14">Binds 1 zinc ion per subunit.</text>
</comment>
<keyword evidence="7 15" id="KW-0548">Nucleotidyltransferase</keyword>
<evidence type="ECO:0000256" key="1">
    <source>
        <dbReference type="ARBA" id="ARBA00001107"/>
    </source>
</evidence>
<dbReference type="STRING" id="758803.SAMN05421803_112161"/>
<comment type="pathway">
    <text evidence="2 15">Carbohydrate metabolism; galactose metabolism.</text>
</comment>
<dbReference type="PANTHER" id="PTHR11943">
    <property type="entry name" value="GALACTOSE-1-PHOSPHATE URIDYLYLTRANSFERASE"/>
    <property type="match status" value="1"/>
</dbReference>
<evidence type="ECO:0000256" key="13">
    <source>
        <dbReference type="PIRSR" id="PIRSR000808-1"/>
    </source>
</evidence>
<dbReference type="InterPro" id="IPR005850">
    <property type="entry name" value="GalP_Utransf_C"/>
</dbReference>
<dbReference type="EC" id="2.7.7.12" evidence="4 12"/>
<comment type="catalytic activity">
    <reaction evidence="1 15">
        <text>alpha-D-galactose 1-phosphate + UDP-alpha-D-glucose = alpha-D-glucose 1-phosphate + UDP-alpha-D-galactose</text>
        <dbReference type="Rhea" id="RHEA:13989"/>
        <dbReference type="ChEBI" id="CHEBI:58336"/>
        <dbReference type="ChEBI" id="CHEBI:58601"/>
        <dbReference type="ChEBI" id="CHEBI:58885"/>
        <dbReference type="ChEBI" id="CHEBI:66914"/>
        <dbReference type="EC" id="2.7.7.12"/>
    </reaction>
</comment>
<dbReference type="InterPro" id="IPR005849">
    <property type="entry name" value="GalP_Utransf_N"/>
</dbReference>
<dbReference type="SUPFAM" id="SSF54197">
    <property type="entry name" value="HIT-like"/>
    <property type="match status" value="2"/>
</dbReference>
<evidence type="ECO:0000256" key="2">
    <source>
        <dbReference type="ARBA" id="ARBA00004947"/>
    </source>
</evidence>
<feature type="binding site" evidence="14">
    <location>
        <position position="79"/>
    </location>
    <ligand>
        <name>Zn(2+)</name>
        <dbReference type="ChEBI" id="CHEBI:29105"/>
    </ligand>
</feature>
<dbReference type="PIRSF" id="PIRSF000808">
    <property type="entry name" value="GalT"/>
    <property type="match status" value="1"/>
</dbReference>
<evidence type="ECO:0000256" key="7">
    <source>
        <dbReference type="ARBA" id="ARBA00022695"/>
    </source>
</evidence>
<reference evidence="19 20" key="1">
    <citation type="submission" date="2016-11" db="EMBL/GenBank/DDBJ databases">
        <authorList>
            <person name="Jaros S."/>
            <person name="Januszkiewicz K."/>
            <person name="Wedrychowicz H."/>
        </authorList>
    </citation>
    <scope>NUCLEOTIDE SEQUENCE [LARGE SCALE GENOMIC DNA]</scope>
    <source>
        <strain evidence="19 20">CGMCC 4.5723</strain>
    </source>
</reference>
<evidence type="ECO:0000256" key="6">
    <source>
        <dbReference type="ARBA" id="ARBA00022679"/>
    </source>
</evidence>
<dbReference type="AlphaFoldDB" id="A0A1M6NY57"/>
<sequence length="372" mass="41054">MSRTAADGVRTTTARLADGREIVYFDEGGGPPRVPVPDRRDLPPFSAASELRFDPLLREWVIVASHRQTRTHMPAADACPLCPSTADRTTEVPDGDYDVVVFENRFPSLSAAGGPPPDGPDGPGEAGPDRRPGTGRCEVVVFGPDHDASFADLTPRRVRTVLEAWTQRTRALSALPGTEQVYCFENRGAEIGVTLPHPHGQVYALPFVAPRTRRVLESAREHRERTGRDLFSDVLDAERRSGLRSVAAGEHWTAFVPAAARWPVEVHVYPNRPVPDLPALTDAERDDFGPLYLDVLRRLDALFGMPLPYIAAWHQAPVRTGRDLSRLRLEVFSVRRSPDRLKYLAGAESGMGVFINDVPPETTARRLREAAP</sequence>
<dbReference type="GO" id="GO:0008108">
    <property type="term" value="F:UDP-glucose:hexose-1-phosphate uridylyltransferase activity"/>
    <property type="evidence" value="ECO:0007669"/>
    <property type="project" value="UniProtKB-UniRule"/>
</dbReference>
<gene>
    <name evidence="19" type="ORF">SAMN05421803_112161</name>
</gene>
<evidence type="ECO:0000256" key="12">
    <source>
        <dbReference type="NCBIfam" id="TIGR00209"/>
    </source>
</evidence>
<protein>
    <recommendedName>
        <fullName evidence="5 12">Galactose-1-phosphate uridylyltransferase</fullName>
        <ecNumber evidence="4 12">2.7.7.12</ecNumber>
    </recommendedName>
</protein>
<dbReference type="Pfam" id="PF02744">
    <property type="entry name" value="GalP_UDP_tr_C"/>
    <property type="match status" value="1"/>
</dbReference>
<evidence type="ECO:0000259" key="18">
    <source>
        <dbReference type="Pfam" id="PF02744"/>
    </source>
</evidence>
<keyword evidence="20" id="KW-1185">Reference proteome</keyword>
<dbReference type="Proteomes" id="UP000184452">
    <property type="component" value="Unassembled WGS sequence"/>
</dbReference>
<dbReference type="GO" id="GO:0005737">
    <property type="term" value="C:cytoplasm"/>
    <property type="evidence" value="ECO:0007669"/>
    <property type="project" value="TreeGrafter"/>
</dbReference>
<dbReference type="PROSITE" id="PS00117">
    <property type="entry name" value="GAL_P_UDP_TRANSF_I"/>
    <property type="match status" value="1"/>
</dbReference>
<feature type="active site" description="Tele-UMP-histidine intermediate" evidence="13">
    <location>
        <position position="199"/>
    </location>
</feature>
<dbReference type="Gene3D" id="3.30.428.10">
    <property type="entry name" value="HIT-like"/>
    <property type="match status" value="2"/>
</dbReference>
<dbReference type="InterPro" id="IPR036265">
    <property type="entry name" value="HIT-like_sf"/>
</dbReference>
<keyword evidence="9 14" id="KW-0862">Zinc</keyword>
<evidence type="ECO:0000256" key="14">
    <source>
        <dbReference type="PIRSR" id="PIRSR000808-3"/>
    </source>
</evidence>
<dbReference type="UniPathway" id="UPA00214"/>
<feature type="binding site" evidence="14">
    <location>
        <position position="197"/>
    </location>
    <ligand>
        <name>Zn(2+)</name>
        <dbReference type="ChEBI" id="CHEBI:29105"/>
    </ligand>
</feature>
<dbReference type="GO" id="GO:0033499">
    <property type="term" value="P:galactose catabolic process via UDP-galactose, Leloir pathway"/>
    <property type="evidence" value="ECO:0007669"/>
    <property type="project" value="TreeGrafter"/>
</dbReference>
<comment type="similarity">
    <text evidence="3 15">Belongs to the galactose-1-phosphate uridylyltransferase type 1 family.</text>
</comment>
<dbReference type="Pfam" id="PF01087">
    <property type="entry name" value="GalP_UDP_transf"/>
    <property type="match status" value="1"/>
</dbReference>
<feature type="domain" description="Galactose-1-phosphate uridyl transferase C-terminal" evidence="18">
    <location>
        <begin position="221"/>
        <end position="322"/>
    </location>
</feature>
<dbReference type="NCBIfam" id="TIGR00209">
    <property type="entry name" value="galT_1"/>
    <property type="match status" value="1"/>
</dbReference>
<accession>A0A1M6NY57</accession>
<dbReference type="InterPro" id="IPR019779">
    <property type="entry name" value="GalP_UDPtransf1_His-AS"/>
</dbReference>
<organism evidence="19 20">
    <name type="scientific">Nocardiopsis flavescens</name>
    <dbReference type="NCBI Taxonomy" id="758803"/>
    <lineage>
        <taxon>Bacteria</taxon>
        <taxon>Bacillati</taxon>
        <taxon>Actinomycetota</taxon>
        <taxon>Actinomycetes</taxon>
        <taxon>Streptosporangiales</taxon>
        <taxon>Nocardiopsidaceae</taxon>
        <taxon>Nocardiopsis</taxon>
    </lineage>
</organism>
<keyword evidence="6 15" id="KW-0808">Transferase</keyword>
<evidence type="ECO:0000256" key="10">
    <source>
        <dbReference type="ARBA" id="ARBA00023144"/>
    </source>
</evidence>
<dbReference type="PANTHER" id="PTHR11943:SF1">
    <property type="entry name" value="GALACTOSE-1-PHOSPHATE URIDYLYLTRANSFERASE"/>
    <property type="match status" value="1"/>
</dbReference>
<evidence type="ECO:0000256" key="4">
    <source>
        <dbReference type="ARBA" id="ARBA00012384"/>
    </source>
</evidence>
<name>A0A1M6NY57_9ACTN</name>
<dbReference type="OrthoDB" id="9769064at2"/>
<dbReference type="GO" id="GO:0008270">
    <property type="term" value="F:zinc ion binding"/>
    <property type="evidence" value="ECO:0007669"/>
    <property type="project" value="InterPro"/>
</dbReference>
<evidence type="ECO:0000256" key="9">
    <source>
        <dbReference type="ARBA" id="ARBA00022833"/>
    </source>
</evidence>
<dbReference type="RefSeq" id="WP_073380834.1">
    <property type="nucleotide sequence ID" value="NZ_FQZK01000012.1"/>
</dbReference>
<keyword evidence="10 15" id="KW-0299">Galactose metabolism</keyword>
<keyword evidence="8 14" id="KW-0479">Metal-binding</keyword>
<evidence type="ECO:0000256" key="11">
    <source>
        <dbReference type="ARBA" id="ARBA00023277"/>
    </source>
</evidence>
<evidence type="ECO:0000256" key="8">
    <source>
        <dbReference type="ARBA" id="ARBA00022723"/>
    </source>
</evidence>
<evidence type="ECO:0000313" key="20">
    <source>
        <dbReference type="Proteomes" id="UP000184452"/>
    </source>
</evidence>
<dbReference type="InterPro" id="IPR001937">
    <property type="entry name" value="GalP_UDPtransf1"/>
</dbReference>
<evidence type="ECO:0000256" key="5">
    <source>
        <dbReference type="ARBA" id="ARBA00016340"/>
    </source>
</evidence>
<evidence type="ECO:0000259" key="17">
    <source>
        <dbReference type="Pfam" id="PF01087"/>
    </source>
</evidence>
<feature type="binding site" evidence="14">
    <location>
        <position position="146"/>
    </location>
    <ligand>
        <name>Zn(2+)</name>
        <dbReference type="ChEBI" id="CHEBI:29105"/>
    </ligand>
</feature>
<proteinExistence type="inferred from homology"/>
<keyword evidence="11 15" id="KW-0119">Carbohydrate metabolism</keyword>
<dbReference type="EMBL" id="FQZK01000012">
    <property type="protein sequence ID" value="SHK00582.1"/>
    <property type="molecule type" value="Genomic_DNA"/>
</dbReference>
<evidence type="ECO:0000313" key="19">
    <source>
        <dbReference type="EMBL" id="SHK00582.1"/>
    </source>
</evidence>
<feature type="domain" description="Galactose-1-phosphate uridyl transferase N-terminal" evidence="17">
    <location>
        <begin position="48"/>
        <end position="208"/>
    </location>
</feature>
<feature type="region of interest" description="Disordered" evidence="16">
    <location>
        <begin position="108"/>
        <end position="136"/>
    </location>
</feature>